<protein>
    <submittedName>
        <fullName evidence="1">Uncharacterized protein</fullName>
    </submittedName>
</protein>
<gene>
    <name evidence="1" type="ORF">AQI95_06355</name>
</gene>
<evidence type="ECO:0000313" key="2">
    <source>
        <dbReference type="Proteomes" id="UP000053127"/>
    </source>
</evidence>
<dbReference type="AlphaFoldDB" id="A0A117Q5J7"/>
<organism evidence="1 2">
    <name type="scientific">Streptomyces yokosukanensis</name>
    <dbReference type="NCBI Taxonomy" id="67386"/>
    <lineage>
        <taxon>Bacteria</taxon>
        <taxon>Bacillati</taxon>
        <taxon>Actinomycetota</taxon>
        <taxon>Actinomycetes</taxon>
        <taxon>Kitasatosporales</taxon>
        <taxon>Streptomycetaceae</taxon>
        <taxon>Streptomyces</taxon>
    </lineage>
</organism>
<dbReference type="EMBL" id="LMWN01000006">
    <property type="protein sequence ID" value="KUN09489.1"/>
    <property type="molecule type" value="Genomic_DNA"/>
</dbReference>
<proteinExistence type="predicted"/>
<dbReference type="Proteomes" id="UP000053127">
    <property type="component" value="Unassembled WGS sequence"/>
</dbReference>
<keyword evidence="2" id="KW-1185">Reference proteome</keyword>
<reference evidence="1 2" key="1">
    <citation type="submission" date="2015-10" db="EMBL/GenBank/DDBJ databases">
        <title>Draft genome sequence of Streptomyces yokosukanensis DSM 40224, type strain for the species Streptomyces yokosukanensis.</title>
        <authorList>
            <person name="Ruckert C."/>
            <person name="Winkler A."/>
            <person name="Kalinowski J."/>
            <person name="Kampfer P."/>
            <person name="Glaeser S."/>
        </authorList>
    </citation>
    <scope>NUCLEOTIDE SEQUENCE [LARGE SCALE GENOMIC DNA]</scope>
    <source>
        <strain evidence="1 2">DSM 40224</strain>
    </source>
</reference>
<name>A0A117Q5J7_9ACTN</name>
<sequence length="195" mass="20746">MINGREPQPGWLPRRWLTVVSGDIDLDAGIGAVWLVWRPKAAKAETHDALMELCGEEWQYMGGGSSSDGDLPVGRPSAGQPGQVGMIELSGGAGALSRAYRLGHPHPRPHSIGTAPWVGSDKLQVAAEVDHLLLGERRVEVPAHGSLILVWKSPSTGRGGVRPVIVAVGRDGSELSRLGPHDSMDSYTWAQLSGQ</sequence>
<accession>A0A117Q5J7</accession>
<comment type="caution">
    <text evidence="1">The sequence shown here is derived from an EMBL/GenBank/DDBJ whole genome shotgun (WGS) entry which is preliminary data.</text>
</comment>
<evidence type="ECO:0000313" key="1">
    <source>
        <dbReference type="EMBL" id="KUN09489.1"/>
    </source>
</evidence>